<dbReference type="EMBL" id="PQXJ01000055">
    <property type="protein sequence ID" value="TGO66742.1"/>
    <property type="molecule type" value="Genomic_DNA"/>
</dbReference>
<evidence type="ECO:0000313" key="1">
    <source>
        <dbReference type="EMBL" id="TGO66742.1"/>
    </source>
</evidence>
<keyword evidence="2" id="KW-1185">Reference proteome</keyword>
<protein>
    <submittedName>
        <fullName evidence="1">Uncharacterized protein</fullName>
    </submittedName>
</protein>
<evidence type="ECO:0000313" key="2">
    <source>
        <dbReference type="Proteomes" id="UP000297452"/>
    </source>
</evidence>
<accession>A0A4Z1J5A4</accession>
<gene>
    <name evidence="1" type="ORF">BOTNAR_0055g00290</name>
</gene>
<dbReference type="Proteomes" id="UP000297452">
    <property type="component" value="Unassembled WGS sequence"/>
</dbReference>
<name>A0A4Z1J5A4_9HELO</name>
<organism evidence="1 2">
    <name type="scientific">Botryotinia narcissicola</name>
    <dbReference type="NCBI Taxonomy" id="278944"/>
    <lineage>
        <taxon>Eukaryota</taxon>
        <taxon>Fungi</taxon>
        <taxon>Dikarya</taxon>
        <taxon>Ascomycota</taxon>
        <taxon>Pezizomycotina</taxon>
        <taxon>Leotiomycetes</taxon>
        <taxon>Helotiales</taxon>
        <taxon>Sclerotiniaceae</taxon>
        <taxon>Botryotinia</taxon>
    </lineage>
</organism>
<reference evidence="1 2" key="1">
    <citation type="submission" date="2017-12" db="EMBL/GenBank/DDBJ databases">
        <title>Comparative genomics of Botrytis spp.</title>
        <authorList>
            <person name="Valero-Jimenez C.A."/>
            <person name="Tapia P."/>
            <person name="Veloso J."/>
            <person name="Silva-Moreno E."/>
            <person name="Staats M."/>
            <person name="Valdes J.H."/>
            <person name="Van Kan J.A.L."/>
        </authorList>
    </citation>
    <scope>NUCLEOTIDE SEQUENCE [LARGE SCALE GENOMIC DNA]</scope>
    <source>
        <strain evidence="1 2">MUCL2120</strain>
    </source>
</reference>
<dbReference type="AlphaFoldDB" id="A0A4Z1J5A4"/>
<comment type="caution">
    <text evidence="1">The sequence shown here is derived from an EMBL/GenBank/DDBJ whole genome shotgun (WGS) entry which is preliminary data.</text>
</comment>
<proteinExistence type="predicted"/>
<sequence>MCPNYKSTSPSGFAIIVMASGANHQTDVKRLANVTAAIISSALPKVHDLVSERKVLHVLFVNVQAMVEEKEERWVSERNQLSFNVAHATAS</sequence>